<evidence type="ECO:0000313" key="2">
    <source>
        <dbReference type="Proteomes" id="UP000701801"/>
    </source>
</evidence>
<evidence type="ECO:0000313" key="1">
    <source>
        <dbReference type="EMBL" id="CAG8974991.1"/>
    </source>
</evidence>
<sequence>MCRIVSQVYTLCPDRVLSTYFPSKPGNSLKSRVCHIEYWVEEACDDTETTLHDKQTKFSSKHKYFNWEDNENNNEKAWTADPRWNCRTNDSSRVRDCFQKLKALDGFEEFHPYEEPKSRKEMKRSKQFKHTYIHPLSPHSPQLKLNGYYETAMGSGMYQVNLDPRNDIFEKGKHNDEMVALNRLMAVKDQLDEEFEIENELGDTPESRT</sequence>
<reference evidence="1" key="1">
    <citation type="submission" date="2021-07" db="EMBL/GenBank/DDBJ databases">
        <authorList>
            <person name="Durling M."/>
        </authorList>
    </citation>
    <scope>NUCLEOTIDE SEQUENCE</scope>
</reference>
<protein>
    <submittedName>
        <fullName evidence="1">Uncharacterized protein</fullName>
    </submittedName>
</protein>
<dbReference type="Proteomes" id="UP000701801">
    <property type="component" value="Unassembled WGS sequence"/>
</dbReference>
<keyword evidence="2" id="KW-1185">Reference proteome</keyword>
<proteinExistence type="predicted"/>
<accession>A0A9N9LP27</accession>
<dbReference type="EMBL" id="CAJVRM010000120">
    <property type="protein sequence ID" value="CAG8974991.1"/>
    <property type="molecule type" value="Genomic_DNA"/>
</dbReference>
<organism evidence="1 2">
    <name type="scientific">Hymenoscyphus albidus</name>
    <dbReference type="NCBI Taxonomy" id="595503"/>
    <lineage>
        <taxon>Eukaryota</taxon>
        <taxon>Fungi</taxon>
        <taxon>Dikarya</taxon>
        <taxon>Ascomycota</taxon>
        <taxon>Pezizomycotina</taxon>
        <taxon>Leotiomycetes</taxon>
        <taxon>Helotiales</taxon>
        <taxon>Helotiaceae</taxon>
        <taxon>Hymenoscyphus</taxon>
    </lineage>
</organism>
<comment type="caution">
    <text evidence="1">The sequence shown here is derived from an EMBL/GenBank/DDBJ whole genome shotgun (WGS) entry which is preliminary data.</text>
</comment>
<gene>
    <name evidence="1" type="ORF">HYALB_00011175</name>
</gene>
<name>A0A9N9LP27_9HELO</name>
<dbReference type="AlphaFoldDB" id="A0A9N9LP27"/>